<dbReference type="KEGG" id="cim:CIMG_13420"/>
<accession>A0A0E1RZ68</accession>
<keyword evidence="2" id="KW-1185">Reference proteome</keyword>
<sequence length="145" mass="16269">MSGLEPLAEDKRENLVLLNRYRSGMGRLSNLGWYCGIPLFDVSEGQKTRRYQLLPRPAQRVSHWYPRNFSGQRGPLVGAMVIIRSWDEPAKTVRGQVTERCYSSGSGGGARNWARNTGLTAEPPVIHPCAHNHGRIIFKRGKPAQ</sequence>
<evidence type="ECO:0000313" key="2">
    <source>
        <dbReference type="Proteomes" id="UP000001261"/>
    </source>
</evidence>
<reference evidence="2" key="1">
    <citation type="journal article" date="2009" name="Genome Res.">
        <title>Comparative genomic analyses of the human fungal pathogens Coccidioides and their relatives.</title>
        <authorList>
            <person name="Sharpton T.J."/>
            <person name="Stajich J.E."/>
            <person name="Rounsley S.D."/>
            <person name="Gardner M.J."/>
            <person name="Wortman J.R."/>
            <person name="Jordar V.S."/>
            <person name="Maiti R."/>
            <person name="Kodira C.D."/>
            <person name="Neafsey D.E."/>
            <person name="Zeng Q."/>
            <person name="Hung C.-Y."/>
            <person name="McMahan C."/>
            <person name="Muszewska A."/>
            <person name="Grynberg M."/>
            <person name="Mandel M.A."/>
            <person name="Kellner E.M."/>
            <person name="Barker B.M."/>
            <person name="Galgiani J.N."/>
            <person name="Orbach M.J."/>
            <person name="Kirkland T.N."/>
            <person name="Cole G.T."/>
            <person name="Henn M.R."/>
            <person name="Birren B.W."/>
            <person name="Taylor J.W."/>
        </authorList>
    </citation>
    <scope>NUCLEOTIDE SEQUENCE [LARGE SCALE GENOMIC DNA]</scope>
    <source>
        <strain evidence="2">RS</strain>
    </source>
</reference>
<protein>
    <submittedName>
        <fullName evidence="1">Uncharacterized protein</fullName>
    </submittedName>
</protein>
<dbReference type="VEuPathDB" id="FungiDB:CIMG_13420"/>
<gene>
    <name evidence="1" type="ORF">CIMG_13420</name>
</gene>
<dbReference type="InParanoid" id="A0A0E1RZ68"/>
<name>A0A0E1RZ68_COCIM</name>
<dbReference type="Proteomes" id="UP000001261">
    <property type="component" value="Unassembled WGS sequence"/>
</dbReference>
<organism evidence="1 2">
    <name type="scientific">Coccidioides immitis (strain RS)</name>
    <name type="common">Valley fever fungus</name>
    <dbReference type="NCBI Taxonomy" id="246410"/>
    <lineage>
        <taxon>Eukaryota</taxon>
        <taxon>Fungi</taxon>
        <taxon>Dikarya</taxon>
        <taxon>Ascomycota</taxon>
        <taxon>Pezizomycotina</taxon>
        <taxon>Eurotiomycetes</taxon>
        <taxon>Eurotiomycetidae</taxon>
        <taxon>Onygenales</taxon>
        <taxon>Onygenaceae</taxon>
        <taxon>Coccidioides</taxon>
    </lineage>
</organism>
<dbReference type="EMBL" id="GG704914">
    <property type="protein sequence ID" value="EAS34089.1"/>
    <property type="molecule type" value="Genomic_DNA"/>
</dbReference>
<evidence type="ECO:0000313" key="1">
    <source>
        <dbReference type="EMBL" id="EAS34089.1"/>
    </source>
</evidence>
<dbReference type="AlphaFoldDB" id="A0A0E1RZ68"/>
<dbReference type="GeneID" id="24165047"/>
<reference evidence="2" key="2">
    <citation type="journal article" date="2010" name="Genome Res.">
        <title>Population genomic sequencing of Coccidioides fungi reveals recent hybridization and transposon control.</title>
        <authorList>
            <person name="Neafsey D.E."/>
            <person name="Barker B.M."/>
            <person name="Sharpton T.J."/>
            <person name="Stajich J.E."/>
            <person name="Park D.J."/>
            <person name="Whiston E."/>
            <person name="Hung C.-Y."/>
            <person name="McMahan C."/>
            <person name="White J."/>
            <person name="Sykes S."/>
            <person name="Heiman D."/>
            <person name="Young S."/>
            <person name="Zeng Q."/>
            <person name="Abouelleil A."/>
            <person name="Aftuck L."/>
            <person name="Bessette D."/>
            <person name="Brown A."/>
            <person name="FitzGerald M."/>
            <person name="Lui A."/>
            <person name="Macdonald J.P."/>
            <person name="Priest M."/>
            <person name="Orbach M.J."/>
            <person name="Galgiani J.N."/>
            <person name="Kirkland T.N."/>
            <person name="Cole G.T."/>
            <person name="Birren B.W."/>
            <person name="Henn M.R."/>
            <person name="Taylor J.W."/>
            <person name="Rounsley S.D."/>
        </authorList>
    </citation>
    <scope>GENOME REANNOTATION</scope>
    <source>
        <strain evidence="2">RS</strain>
    </source>
</reference>
<dbReference type="RefSeq" id="XP_001245672.1">
    <property type="nucleotide sequence ID" value="XM_001245671.1"/>
</dbReference>
<proteinExistence type="predicted"/>